<dbReference type="EMBL" id="CP097206">
    <property type="protein sequence ID" value="UQV27013.1"/>
    <property type="molecule type" value="Genomic_DNA"/>
</dbReference>
<organism evidence="6 7">
    <name type="scientific">Candidatus Phytoplasma asiaticum</name>
    <dbReference type="NCBI Taxonomy" id="2763338"/>
    <lineage>
        <taxon>Bacteria</taxon>
        <taxon>Bacillati</taxon>
        <taxon>Mycoplasmatota</taxon>
        <taxon>Mollicutes</taxon>
        <taxon>Acholeplasmatales</taxon>
        <taxon>Acholeplasmataceae</taxon>
        <taxon>Candidatus Phytoplasma</taxon>
        <taxon>16SrII (Peanut WB group)</taxon>
    </lineage>
</organism>
<keyword evidence="4" id="KW-0804">Transcription</keyword>
<dbReference type="Proteomes" id="UP000769022">
    <property type="component" value="Chromosome"/>
</dbReference>
<dbReference type="PRINTS" id="PR00046">
    <property type="entry name" value="SIGMA70FCT"/>
</dbReference>
<protein>
    <submittedName>
        <fullName evidence="6">Sigma-70 family RNA polymerase sigma factor</fullName>
    </submittedName>
</protein>
<dbReference type="AlphaFoldDB" id="A0AAX3B9E9"/>
<dbReference type="KEGG" id="pphy:H7686_0001430"/>
<dbReference type="PANTHER" id="PTHR30603:SF47">
    <property type="entry name" value="RNA POLYMERASE SIGMA FACTOR SIGD, CHLOROPLASTIC"/>
    <property type="match status" value="1"/>
</dbReference>
<dbReference type="GO" id="GO:0003677">
    <property type="term" value="F:DNA binding"/>
    <property type="evidence" value="ECO:0007669"/>
    <property type="project" value="UniProtKB-KW"/>
</dbReference>
<keyword evidence="3" id="KW-0238">DNA-binding</keyword>
<dbReference type="Pfam" id="PF04542">
    <property type="entry name" value="Sigma70_r2"/>
    <property type="match status" value="1"/>
</dbReference>
<keyword evidence="1" id="KW-0805">Transcription regulation</keyword>
<dbReference type="GO" id="GO:0006352">
    <property type="term" value="P:DNA-templated transcription initiation"/>
    <property type="evidence" value="ECO:0007669"/>
    <property type="project" value="InterPro"/>
</dbReference>
<reference evidence="6 7" key="1">
    <citation type="submission" date="2022-05" db="EMBL/GenBank/DDBJ databases">
        <title>'Parthenium hysterophorus' phyllody phytoplasma strain PR34.</title>
        <authorList>
            <person name="Kirdat K."/>
            <person name="Tiwarekar B."/>
            <person name="Yadav A."/>
        </authorList>
    </citation>
    <scope>NUCLEOTIDE SEQUENCE [LARGE SCALE GENOMIC DNA]</scope>
    <source>
        <strain evidence="6 7">PR34</strain>
    </source>
</reference>
<dbReference type="InterPro" id="IPR013324">
    <property type="entry name" value="RNA_pol_sigma_r3/r4-like"/>
</dbReference>
<dbReference type="Gene3D" id="1.10.1740.10">
    <property type="match status" value="1"/>
</dbReference>
<keyword evidence="7" id="KW-1185">Reference proteome</keyword>
<evidence type="ECO:0000256" key="2">
    <source>
        <dbReference type="ARBA" id="ARBA00023082"/>
    </source>
</evidence>
<sequence length="207" mass="24508">MLRQELFKEFLKNKKNLAIRDQLIELRLPLVKKPVYQFKYYPRCLTRADLEQEGILGLMKALDNYIDLGFEFITYATPVIKFEISELIRKSHSPAIPQKKHKSNNLSLQEKVYLPSSINNLNPHQHWLKQVHHELFLKKMKKKLSATEFQIIHLSFGIPLGNIHENYQSCYTNTEIAEQLNLTLRQIENIKNIAIKKLKKIYRKSHK</sequence>
<dbReference type="SUPFAM" id="SSF88659">
    <property type="entry name" value="Sigma3 and sigma4 domains of RNA polymerase sigma factors"/>
    <property type="match status" value="1"/>
</dbReference>
<keyword evidence="2" id="KW-0731">Sigma factor</keyword>
<evidence type="ECO:0000256" key="3">
    <source>
        <dbReference type="ARBA" id="ARBA00023125"/>
    </source>
</evidence>
<dbReference type="InterPro" id="IPR013325">
    <property type="entry name" value="RNA_pol_sigma_r2"/>
</dbReference>
<accession>A0AAX3B9E9</accession>
<dbReference type="InterPro" id="IPR036388">
    <property type="entry name" value="WH-like_DNA-bd_sf"/>
</dbReference>
<evidence type="ECO:0000256" key="1">
    <source>
        <dbReference type="ARBA" id="ARBA00023015"/>
    </source>
</evidence>
<evidence type="ECO:0000256" key="4">
    <source>
        <dbReference type="ARBA" id="ARBA00023163"/>
    </source>
</evidence>
<evidence type="ECO:0000313" key="7">
    <source>
        <dbReference type="Proteomes" id="UP000769022"/>
    </source>
</evidence>
<dbReference type="InterPro" id="IPR014284">
    <property type="entry name" value="RNA_pol_sigma-70_dom"/>
</dbReference>
<dbReference type="InterPro" id="IPR050239">
    <property type="entry name" value="Sigma-70_RNA_pol_init_factors"/>
</dbReference>
<dbReference type="NCBIfam" id="TIGR02937">
    <property type="entry name" value="sigma70-ECF"/>
    <property type="match status" value="1"/>
</dbReference>
<gene>
    <name evidence="6" type="ORF">H7686_0001430</name>
</gene>
<name>A0AAX3B9E9_9MOLU</name>
<dbReference type="SUPFAM" id="SSF88946">
    <property type="entry name" value="Sigma2 domain of RNA polymerase sigma factors"/>
    <property type="match status" value="1"/>
</dbReference>
<dbReference type="RefSeq" id="WP_193621945.1">
    <property type="nucleotide sequence ID" value="NZ_JACRYS020000004.1"/>
</dbReference>
<feature type="domain" description="RNA polymerase sigma-70 region 2" evidence="5">
    <location>
        <begin position="23"/>
        <end position="91"/>
    </location>
</feature>
<dbReference type="Gene3D" id="1.10.10.10">
    <property type="entry name" value="Winged helix-like DNA-binding domain superfamily/Winged helix DNA-binding domain"/>
    <property type="match status" value="1"/>
</dbReference>
<dbReference type="InterPro" id="IPR000943">
    <property type="entry name" value="RNA_pol_sigma70"/>
</dbReference>
<dbReference type="InterPro" id="IPR007627">
    <property type="entry name" value="RNA_pol_sigma70_r2"/>
</dbReference>
<evidence type="ECO:0000313" key="6">
    <source>
        <dbReference type="EMBL" id="UQV27013.1"/>
    </source>
</evidence>
<dbReference type="GO" id="GO:0016987">
    <property type="term" value="F:sigma factor activity"/>
    <property type="evidence" value="ECO:0007669"/>
    <property type="project" value="UniProtKB-KW"/>
</dbReference>
<proteinExistence type="predicted"/>
<evidence type="ECO:0000259" key="5">
    <source>
        <dbReference type="Pfam" id="PF04542"/>
    </source>
</evidence>
<dbReference type="PANTHER" id="PTHR30603">
    <property type="entry name" value="RNA POLYMERASE SIGMA FACTOR RPO"/>
    <property type="match status" value="1"/>
</dbReference>